<gene>
    <name evidence="1" type="ORF">GCM10009126_15270</name>
</gene>
<protein>
    <submittedName>
        <fullName evidence="1">Uncharacterized protein</fullName>
    </submittedName>
</protein>
<dbReference type="Proteomes" id="UP001500657">
    <property type="component" value="Unassembled WGS sequence"/>
</dbReference>
<name>A0ABP3E430_9GAMM</name>
<proteinExistence type="predicted"/>
<evidence type="ECO:0000313" key="2">
    <source>
        <dbReference type="Proteomes" id="UP001500657"/>
    </source>
</evidence>
<evidence type="ECO:0000313" key="1">
    <source>
        <dbReference type="EMBL" id="GAA0250758.1"/>
    </source>
</evidence>
<comment type="caution">
    <text evidence="1">The sequence shown here is derived from an EMBL/GenBank/DDBJ whole genome shotgun (WGS) entry which is preliminary data.</text>
</comment>
<keyword evidence="2" id="KW-1185">Reference proteome</keyword>
<sequence length="1067" mass="118121">MDLLALVVFRPNKLEQPSGIPFYAYNVSERSLQRLEDELAHTRCTDLVRVKLLAFVASERFRRSYKDHAWSWADCGSVVARLREKRGNGAFNGLIHESLKYWGLKPLVAHGRKLCLASVVAYGGFPVAFLSRQSPLRALLRSLLRKRMASGADELRRAANVLVPASGLPNAFKLSPFFVGLCVDLVDAVANLALNVGDTSLHLDLLNSKKPGWKRTLPLSFDGNDAEHLVAELLNVAADAAGRDGSGVSFIRSIVRVRDNWTPSVQVADLPPRLSLPDECTEPMYRLQVLVEGEVVQELARLVRQNDNRYVAFPRLTQRDLQLDPSFAATSSTLAMQIADERASISLSSDGGEPLDDDMPWVFASTSEGDAANSGALAELIGVGSIRTRLPYALVAICDTWEVVHGTWQQVGLMQPNNGNAPRRILLIEGTVLIDAGEAGEFTVRCGATEDSPTLRITGSHVGATSPATRRIFRGEARVSAVPRAENLTIEWCSVGDGHQRTWSSSLQRARGLVRYRLCDGDESVAEARALLLPEAFTTHSSRMRVDVVLGQGWRIEAPGGAVQHGETWRITRPAGDNSAEIELLLGSPYCAKSVVLRVPVFTPGEGFRRLIDRTPAPKRMTISALSEYVAYSSAPSESLWLTLNGKASFPYRLRAREGSAGCQMPLSLIQNDVREFRYSGDEVDTPLTLSVGQASLEVAPQRLLRAGHQIRLQEARDLSGELRLRHLSLEHECVLVQSDEQERTWSLPEDFPAGWAIVSAMEVGVRPLAVRFGEEQAITQGHPESFRHLLQLDGTNAERVARLSQHLKEALDGVSSEASRDELEYLRLWLMRFDDLPIDYLDVFKAIASSPYDATRLMAYSCGGPTFNALSAKLRHVPLYWQLAPKRSWNGFFRWWTGLLGEEQPELTQSIAEQLASAQLETMALDAHLATMYHGFLTQHLMGQVDHSPAHRAMFTGCVTEYKQVWRNKVAMLAEDFHGATFPWLESIWSVAGDIRDKGTLDTGFPGAVSWIEPVLVAPLVAAWVAHDGSPVPDELRRQTAYVRHLDNTEFDTLYAYAAMLLEQIS</sequence>
<dbReference type="EMBL" id="BAAAFO010000002">
    <property type="protein sequence ID" value="GAA0250758.1"/>
    <property type="molecule type" value="Genomic_DNA"/>
</dbReference>
<reference evidence="2" key="1">
    <citation type="journal article" date="2019" name="Int. J. Syst. Evol. Microbiol.">
        <title>The Global Catalogue of Microorganisms (GCM) 10K type strain sequencing project: providing services to taxonomists for standard genome sequencing and annotation.</title>
        <authorList>
            <consortium name="The Broad Institute Genomics Platform"/>
            <consortium name="The Broad Institute Genome Sequencing Center for Infectious Disease"/>
            <person name="Wu L."/>
            <person name="Ma J."/>
        </authorList>
    </citation>
    <scope>NUCLEOTIDE SEQUENCE [LARGE SCALE GENOMIC DNA]</scope>
    <source>
        <strain evidence="2">JCM 16242</strain>
    </source>
</reference>
<accession>A0ABP3E430</accession>
<organism evidence="1 2">
    <name type="scientific">Rhodanobacter caeni</name>
    <dbReference type="NCBI Taxonomy" id="657654"/>
    <lineage>
        <taxon>Bacteria</taxon>
        <taxon>Pseudomonadati</taxon>
        <taxon>Pseudomonadota</taxon>
        <taxon>Gammaproteobacteria</taxon>
        <taxon>Lysobacterales</taxon>
        <taxon>Rhodanobacteraceae</taxon>
        <taxon>Rhodanobacter</taxon>
    </lineage>
</organism>
<dbReference type="RefSeq" id="WP_343881810.1">
    <property type="nucleotide sequence ID" value="NZ_BAAAFO010000002.1"/>
</dbReference>